<organism evidence="4 5">
    <name type="scientific">Amnibacterium kyonggiense</name>
    <dbReference type="NCBI Taxonomy" id="595671"/>
    <lineage>
        <taxon>Bacteria</taxon>
        <taxon>Bacillati</taxon>
        <taxon>Actinomycetota</taxon>
        <taxon>Actinomycetes</taxon>
        <taxon>Micrococcales</taxon>
        <taxon>Microbacteriaceae</taxon>
        <taxon>Amnibacterium</taxon>
    </lineage>
</organism>
<evidence type="ECO:0000313" key="4">
    <source>
        <dbReference type="EMBL" id="TDS77214.1"/>
    </source>
</evidence>
<dbReference type="Pfam" id="PF00127">
    <property type="entry name" value="Copper-bind"/>
    <property type="match status" value="1"/>
</dbReference>
<protein>
    <submittedName>
        <fullName evidence="4">Copper binding plastocyanin/azurin family protein</fullName>
    </submittedName>
</protein>
<comment type="caution">
    <text evidence="4">The sequence shown here is derived from an EMBL/GenBank/DDBJ whole genome shotgun (WGS) entry which is preliminary data.</text>
</comment>
<dbReference type="AlphaFoldDB" id="A0A4V3EAM8"/>
<dbReference type="Gene3D" id="2.60.40.420">
    <property type="entry name" value="Cupredoxins - blue copper proteins"/>
    <property type="match status" value="2"/>
</dbReference>
<dbReference type="InterPro" id="IPR000923">
    <property type="entry name" value="BlueCu_1"/>
</dbReference>
<dbReference type="InterPro" id="IPR052721">
    <property type="entry name" value="ET_Amicyanin"/>
</dbReference>
<dbReference type="InterPro" id="IPR008972">
    <property type="entry name" value="Cupredoxin"/>
</dbReference>
<feature type="domain" description="Blue (type 1) copper" evidence="3">
    <location>
        <begin position="230"/>
        <end position="325"/>
    </location>
</feature>
<keyword evidence="5" id="KW-1185">Reference proteome</keyword>
<dbReference type="PANTHER" id="PTHR36507">
    <property type="entry name" value="BLL1555 PROTEIN"/>
    <property type="match status" value="1"/>
</dbReference>
<reference evidence="4 5" key="1">
    <citation type="submission" date="2019-03" db="EMBL/GenBank/DDBJ databases">
        <title>Genomic Encyclopedia of Archaeal and Bacterial Type Strains, Phase II (KMG-II): from individual species to whole genera.</title>
        <authorList>
            <person name="Goeker M."/>
        </authorList>
    </citation>
    <scope>NUCLEOTIDE SEQUENCE [LARGE SCALE GENOMIC DNA]</scope>
    <source>
        <strain evidence="4 5">DSM 24782</strain>
    </source>
</reference>
<evidence type="ECO:0000313" key="5">
    <source>
        <dbReference type="Proteomes" id="UP000295344"/>
    </source>
</evidence>
<dbReference type="SUPFAM" id="SSF49503">
    <property type="entry name" value="Cupredoxins"/>
    <property type="match status" value="2"/>
</dbReference>
<dbReference type="Proteomes" id="UP000295344">
    <property type="component" value="Unassembled WGS sequence"/>
</dbReference>
<name>A0A4V3EAM8_9MICO</name>
<dbReference type="OrthoDB" id="574459at2"/>
<accession>A0A4V3EAM8</accession>
<gene>
    <name evidence="4" type="ORF">CLV52_2155</name>
</gene>
<dbReference type="GO" id="GO:0005507">
    <property type="term" value="F:copper ion binding"/>
    <property type="evidence" value="ECO:0007669"/>
    <property type="project" value="InterPro"/>
</dbReference>
<evidence type="ECO:0000256" key="1">
    <source>
        <dbReference type="ARBA" id="ARBA00022723"/>
    </source>
</evidence>
<dbReference type="PANTHER" id="PTHR36507:SF1">
    <property type="entry name" value="BLL1555 PROTEIN"/>
    <property type="match status" value="1"/>
</dbReference>
<keyword evidence="1" id="KW-0479">Metal-binding</keyword>
<evidence type="ECO:0000256" key="2">
    <source>
        <dbReference type="ARBA" id="ARBA00023008"/>
    </source>
</evidence>
<sequence>MTTTSSVESQPKGLRLLTAFVTALAAFVLPMTVTGAALPTPAHHGHHHHTTWSVQVGNESPDKAIQGMRYLPSNIWIHSGDAIRWTAGSTEIHTVTFLARHQALKPFDPKDPLDTLRQGGDRYRPGHYFNSGVLTTERGPVLGMPTVRDYRLSFGRPGTFTYWCIVHGKAMKGTVHVRPRHAHLPFTQAQYDRQAAHQAKAVLADGYRLWAATKQQATHRRVIEGNDDGKAMLMRFVRPTVRVRAGRTVTFANIGMGAPHAVTFGKEPTDVFAPSGHPRHYRGGDLNSGIQPPGATFRVRFVKPGTYHYICALHDSMGMVGTVIVLPRHHHHPRH</sequence>
<proteinExistence type="predicted"/>
<dbReference type="EMBL" id="SOAM01000002">
    <property type="protein sequence ID" value="TDS77214.1"/>
    <property type="molecule type" value="Genomic_DNA"/>
</dbReference>
<dbReference type="RefSeq" id="WP_133766312.1">
    <property type="nucleotide sequence ID" value="NZ_BAAARP010000002.1"/>
</dbReference>
<dbReference type="GO" id="GO:0009055">
    <property type="term" value="F:electron transfer activity"/>
    <property type="evidence" value="ECO:0007669"/>
    <property type="project" value="InterPro"/>
</dbReference>
<keyword evidence="2" id="KW-0186">Copper</keyword>
<evidence type="ECO:0000259" key="3">
    <source>
        <dbReference type="Pfam" id="PF00127"/>
    </source>
</evidence>